<sequence>MSEELDPTSSLAALYGYRAKKARERLGLTQTQVGTRTHTHSTRINQIERNTGSRPTLELSKLMDQALDTDELLQDLWPHVESERYPDYAQAFMRYEAQAVGIQEFTGHVVPGLLQTRSYARAVLRLAQLPEAKQDVERNLAARMSRQSLILRPDGTRWEVILDEGVILRVKFPPDL</sequence>
<keyword evidence="3" id="KW-1185">Reference proteome</keyword>
<gene>
    <name evidence="2" type="ORF">C7C46_33540</name>
</gene>
<evidence type="ECO:0000313" key="2">
    <source>
        <dbReference type="EMBL" id="PYC62059.1"/>
    </source>
</evidence>
<dbReference type="Pfam" id="PF19054">
    <property type="entry name" value="DUF5753"/>
    <property type="match status" value="1"/>
</dbReference>
<dbReference type="PROSITE" id="PS50943">
    <property type="entry name" value="HTH_CROC1"/>
    <property type="match status" value="1"/>
</dbReference>
<feature type="non-terminal residue" evidence="2">
    <location>
        <position position="176"/>
    </location>
</feature>
<dbReference type="GO" id="GO:0003677">
    <property type="term" value="F:DNA binding"/>
    <property type="evidence" value="ECO:0007669"/>
    <property type="project" value="InterPro"/>
</dbReference>
<dbReference type="InterPro" id="IPR001387">
    <property type="entry name" value="Cro/C1-type_HTH"/>
</dbReference>
<proteinExistence type="predicted"/>
<dbReference type="Gene3D" id="1.10.260.40">
    <property type="entry name" value="lambda repressor-like DNA-binding domains"/>
    <property type="match status" value="1"/>
</dbReference>
<dbReference type="Pfam" id="PF01381">
    <property type="entry name" value="HTH_3"/>
    <property type="match status" value="1"/>
</dbReference>
<dbReference type="EMBL" id="PYBW01000319">
    <property type="protein sequence ID" value="PYC62059.1"/>
    <property type="molecule type" value="Genomic_DNA"/>
</dbReference>
<dbReference type="InterPro" id="IPR010982">
    <property type="entry name" value="Lambda_DNA-bd_dom_sf"/>
</dbReference>
<comment type="caution">
    <text evidence="2">The sequence shown here is derived from an EMBL/GenBank/DDBJ whole genome shotgun (WGS) entry which is preliminary data.</text>
</comment>
<evidence type="ECO:0000313" key="3">
    <source>
        <dbReference type="Proteomes" id="UP000248039"/>
    </source>
</evidence>
<dbReference type="SMART" id="SM00530">
    <property type="entry name" value="HTH_XRE"/>
    <property type="match status" value="1"/>
</dbReference>
<feature type="domain" description="HTH cro/C1-type" evidence="1">
    <location>
        <begin position="20"/>
        <end position="72"/>
    </location>
</feature>
<organism evidence="2 3">
    <name type="scientific">Streptomyces tateyamensis</name>
    <dbReference type="NCBI Taxonomy" id="565073"/>
    <lineage>
        <taxon>Bacteria</taxon>
        <taxon>Bacillati</taxon>
        <taxon>Actinomycetota</taxon>
        <taxon>Actinomycetes</taxon>
        <taxon>Kitasatosporales</taxon>
        <taxon>Streptomycetaceae</taxon>
        <taxon>Streptomyces</taxon>
    </lineage>
</organism>
<name>A0A2V4NHD0_9ACTN</name>
<dbReference type="RefSeq" id="WP_181442685.1">
    <property type="nucleotide sequence ID" value="NZ_PYBW01000319.1"/>
</dbReference>
<evidence type="ECO:0000259" key="1">
    <source>
        <dbReference type="PROSITE" id="PS50943"/>
    </source>
</evidence>
<dbReference type="Proteomes" id="UP000248039">
    <property type="component" value="Unassembled WGS sequence"/>
</dbReference>
<dbReference type="SUPFAM" id="SSF47413">
    <property type="entry name" value="lambda repressor-like DNA-binding domains"/>
    <property type="match status" value="1"/>
</dbReference>
<protein>
    <submittedName>
        <fullName evidence="2">Transcriptional regulator</fullName>
    </submittedName>
</protein>
<dbReference type="AlphaFoldDB" id="A0A2V4NHD0"/>
<dbReference type="CDD" id="cd00093">
    <property type="entry name" value="HTH_XRE"/>
    <property type="match status" value="1"/>
</dbReference>
<reference evidence="2 3" key="1">
    <citation type="submission" date="2018-03" db="EMBL/GenBank/DDBJ databases">
        <title>Bioinformatic expansion and discovery of thiopeptide antibiotics.</title>
        <authorList>
            <person name="Schwalen C.J."/>
            <person name="Hudson G.A."/>
            <person name="Mitchell D.A."/>
        </authorList>
    </citation>
    <scope>NUCLEOTIDE SEQUENCE [LARGE SCALE GENOMIC DNA]</scope>
    <source>
        <strain evidence="2 3">ATCC 21389</strain>
    </source>
</reference>
<dbReference type="InterPro" id="IPR043917">
    <property type="entry name" value="DUF5753"/>
</dbReference>
<accession>A0A2V4NHD0</accession>